<proteinExistence type="predicted"/>
<accession>A0A8S2R8Z4</accession>
<dbReference type="GO" id="GO:0003676">
    <property type="term" value="F:nucleic acid binding"/>
    <property type="evidence" value="ECO:0007669"/>
    <property type="project" value="InterPro"/>
</dbReference>
<dbReference type="GO" id="GO:0008270">
    <property type="term" value="F:zinc ion binding"/>
    <property type="evidence" value="ECO:0007669"/>
    <property type="project" value="UniProtKB-KW"/>
</dbReference>
<comment type="caution">
    <text evidence="5">The sequence shown here is derived from an EMBL/GenBank/DDBJ whole genome shotgun (WGS) entry which is preliminary data.</text>
</comment>
<feature type="domain" description="CCHC-type" evidence="3">
    <location>
        <begin position="172"/>
        <end position="187"/>
    </location>
</feature>
<evidence type="ECO:0000313" key="4">
    <source>
        <dbReference type="EMBL" id="CAF1334596.1"/>
    </source>
</evidence>
<dbReference type="Proteomes" id="UP000677228">
    <property type="component" value="Unassembled WGS sequence"/>
</dbReference>
<keyword evidence="1" id="KW-0479">Metal-binding</keyword>
<keyword evidence="1" id="KW-0863">Zinc-finger</keyword>
<reference evidence="5" key="1">
    <citation type="submission" date="2021-02" db="EMBL/GenBank/DDBJ databases">
        <authorList>
            <person name="Nowell W R."/>
        </authorList>
    </citation>
    <scope>NUCLEOTIDE SEQUENCE</scope>
</reference>
<evidence type="ECO:0000259" key="3">
    <source>
        <dbReference type="PROSITE" id="PS50158"/>
    </source>
</evidence>
<keyword evidence="1" id="KW-0862">Zinc</keyword>
<dbReference type="SUPFAM" id="SSF57756">
    <property type="entry name" value="Retrovirus zinc finger-like domains"/>
    <property type="match status" value="1"/>
</dbReference>
<dbReference type="EMBL" id="CAJNOK010021590">
    <property type="protein sequence ID" value="CAF1334596.1"/>
    <property type="molecule type" value="Genomic_DNA"/>
</dbReference>
<dbReference type="InterPro" id="IPR001878">
    <property type="entry name" value="Znf_CCHC"/>
</dbReference>
<evidence type="ECO:0000313" key="6">
    <source>
        <dbReference type="Proteomes" id="UP000682733"/>
    </source>
</evidence>
<name>A0A8S2R8Z4_9BILA</name>
<dbReference type="AlphaFoldDB" id="A0A8S2R8Z4"/>
<sequence>MRQTMATKMTVIMIDNKILGFLLIPIQNTNFRQSILFDLWWIDTDDHLHIVIQTTEIYVYLCKKDRWSKEVDGIKIFSFPPAHLPPQHTVILKWVSLSCTTDDIESELKIKFESIYSVEDMNGTKNDKTRHVKVEILSECEYNSLLNSGKINLHGHLYDVYEFLPPPKVLMCNRCNKPGHTKKSCRNSISDKMAEKPC</sequence>
<dbReference type="Proteomes" id="UP000682733">
    <property type="component" value="Unassembled WGS sequence"/>
</dbReference>
<evidence type="ECO:0000256" key="1">
    <source>
        <dbReference type="PROSITE-ProRule" id="PRU00047"/>
    </source>
</evidence>
<gene>
    <name evidence="4" type="ORF">OVA965_LOCUS30052</name>
    <name evidence="5" type="ORF">TMI583_LOCUS30847</name>
</gene>
<evidence type="ECO:0000313" key="5">
    <source>
        <dbReference type="EMBL" id="CAF4145993.1"/>
    </source>
</evidence>
<dbReference type="PROSITE" id="PS50158">
    <property type="entry name" value="ZF_CCHC"/>
    <property type="match status" value="1"/>
</dbReference>
<organism evidence="5 6">
    <name type="scientific">Didymodactylos carnosus</name>
    <dbReference type="NCBI Taxonomy" id="1234261"/>
    <lineage>
        <taxon>Eukaryota</taxon>
        <taxon>Metazoa</taxon>
        <taxon>Spiralia</taxon>
        <taxon>Gnathifera</taxon>
        <taxon>Rotifera</taxon>
        <taxon>Eurotatoria</taxon>
        <taxon>Bdelloidea</taxon>
        <taxon>Philodinida</taxon>
        <taxon>Philodinidae</taxon>
        <taxon>Didymodactylos</taxon>
    </lineage>
</organism>
<dbReference type="EMBL" id="CAJOBA010043215">
    <property type="protein sequence ID" value="CAF4145993.1"/>
    <property type="molecule type" value="Genomic_DNA"/>
</dbReference>
<feature type="region of interest" description="Disordered" evidence="2">
    <location>
        <begin position="178"/>
        <end position="198"/>
    </location>
</feature>
<protein>
    <recommendedName>
        <fullName evidence="3">CCHC-type domain-containing protein</fullName>
    </recommendedName>
</protein>
<evidence type="ECO:0000256" key="2">
    <source>
        <dbReference type="SAM" id="MobiDB-lite"/>
    </source>
</evidence>
<dbReference type="InterPro" id="IPR036875">
    <property type="entry name" value="Znf_CCHC_sf"/>
</dbReference>